<name>A0A7R9EBM0_9NEOP</name>
<evidence type="ECO:0000256" key="1">
    <source>
        <dbReference type="SAM" id="MobiDB-lite"/>
    </source>
</evidence>
<feature type="signal peptide" evidence="2">
    <location>
        <begin position="1"/>
        <end position="17"/>
    </location>
</feature>
<dbReference type="EMBL" id="OB794770">
    <property type="protein sequence ID" value="CAD7431051.1"/>
    <property type="molecule type" value="Genomic_DNA"/>
</dbReference>
<reference evidence="3" key="1">
    <citation type="submission" date="2020-11" db="EMBL/GenBank/DDBJ databases">
        <authorList>
            <person name="Tran Van P."/>
        </authorList>
    </citation>
    <scope>NUCLEOTIDE SEQUENCE</scope>
</reference>
<evidence type="ECO:0008006" key="4">
    <source>
        <dbReference type="Google" id="ProtNLM"/>
    </source>
</evidence>
<evidence type="ECO:0000256" key="2">
    <source>
        <dbReference type="SAM" id="SignalP"/>
    </source>
</evidence>
<feature type="region of interest" description="Disordered" evidence="1">
    <location>
        <begin position="33"/>
        <end position="73"/>
    </location>
</feature>
<proteinExistence type="predicted"/>
<dbReference type="AlphaFoldDB" id="A0A7R9EBM0"/>
<keyword evidence="2" id="KW-0732">Signal</keyword>
<feature type="chain" id="PRO_5031519599" description="SH3 domain-containing protein" evidence="2">
    <location>
        <begin position="18"/>
        <end position="193"/>
    </location>
</feature>
<organism evidence="3">
    <name type="scientific">Timema monikensis</name>
    <dbReference type="NCBI Taxonomy" id="170555"/>
    <lineage>
        <taxon>Eukaryota</taxon>
        <taxon>Metazoa</taxon>
        <taxon>Ecdysozoa</taxon>
        <taxon>Arthropoda</taxon>
        <taxon>Hexapoda</taxon>
        <taxon>Insecta</taxon>
        <taxon>Pterygota</taxon>
        <taxon>Neoptera</taxon>
        <taxon>Polyneoptera</taxon>
        <taxon>Phasmatodea</taxon>
        <taxon>Timematodea</taxon>
        <taxon>Timematoidea</taxon>
        <taxon>Timematidae</taxon>
        <taxon>Timema</taxon>
    </lineage>
</organism>
<sequence>MHFSMVTFLILAKQFRSAPVGRTQVGSSVCRRHLKPDPLEKSGTTPTFPRRKLSPPVTPDPLRIKPGRPSGNEVKLAPLTGIIDCRGSDVPTVPAQGLLSTRYNNQSAFTSSSAPSLRHFLSDRALTWAPSTPIMPGGAPGTPSTKAKGAEYEVLDDSQEHWWKVKDEQGALGVQSLKYSGLQLLSAIPTIVL</sequence>
<evidence type="ECO:0000313" key="3">
    <source>
        <dbReference type="EMBL" id="CAD7431051.1"/>
    </source>
</evidence>
<protein>
    <recommendedName>
        <fullName evidence="4">SH3 domain-containing protein</fullName>
    </recommendedName>
</protein>
<gene>
    <name evidence="3" type="ORF">TMSB3V08_LOCUS7795</name>
</gene>
<accession>A0A7R9EBM0</accession>